<dbReference type="AlphaFoldDB" id="E0UQ47"/>
<feature type="transmembrane region" description="Helical" evidence="6">
    <location>
        <begin position="12"/>
        <end position="32"/>
    </location>
</feature>
<evidence type="ECO:0000313" key="7">
    <source>
        <dbReference type="EMBL" id="ADN08722.1"/>
    </source>
</evidence>
<dbReference type="PANTHER" id="PTHR10010">
    <property type="entry name" value="SOLUTE CARRIER FAMILY 34 SODIUM PHOSPHATE , MEMBER 2-RELATED"/>
    <property type="match status" value="1"/>
</dbReference>
<dbReference type="OrthoDB" id="9763003at2"/>
<proteinExistence type="predicted"/>
<gene>
    <name evidence="7" type="ordered locus">Saut_0673</name>
</gene>
<comment type="subcellular location">
    <subcellularLocation>
        <location evidence="1">Cell membrane</location>
        <topology evidence="1">Multi-pass membrane protein</topology>
    </subcellularLocation>
</comment>
<dbReference type="GO" id="GO:0005436">
    <property type="term" value="F:sodium:phosphate symporter activity"/>
    <property type="evidence" value="ECO:0007669"/>
    <property type="project" value="InterPro"/>
</dbReference>
<keyword evidence="2" id="KW-1003">Cell membrane</keyword>
<sequence length="531" mass="57957">MNSWITLSQAVGGIGIFILGMIIMTQGLHALAGDTIRNALVRFTKTPTSGVMTGAISTAILQSSSATTVAAVGFVAAGLLAFPEALGIIFGANVGTTITGWMVALLGFKLKLGTIVLPFILLGSSLKLFSKGKIADIGFAVAGFGLIFVGISFMQDSMSVFKDIISVQNFPGDSFVGRFELFLLGILVTIITQSSSAGVAATLTMIYGGAISFEQGAALVVGMDVGTSFTAAIATIGGSTEVKRTGFSHVVYNIFTGTAALFLIAPYTMLFQSLAPAFLMQQAEIVLVLFHTFFNLLGVIVIIPFTKSFAHLMQKIIPTPKQKYIQNFDPALLENIPLALSVVQKSLENEFKTLLQHILYLLGEKKNANKINIHAFDKLLDETQDFLDMINLKNTQDANWQRLINLIHVIDHLQRLFDRCSEDEHRILLLKSSSLLTKEKNQFIQLIQTILQLLEKESLEQMSNFAQNNDTNVVKTVKQKRQNITSLMADGTVNIDEGTYQLEAIRWLQRSSAHIARIAYHLEQAILSAGK</sequence>
<feature type="transmembrane region" description="Helical" evidence="6">
    <location>
        <begin position="98"/>
        <end position="122"/>
    </location>
</feature>
<name>E0UQ47_SULAO</name>
<accession>E0UQ47</accession>
<dbReference type="RefSeq" id="WP_013326478.1">
    <property type="nucleotide sequence ID" value="NC_014506.1"/>
</dbReference>
<reference evidence="8" key="1">
    <citation type="journal article" date="2010" name="Stand. Genomic Sci.">
        <title>Complete genome sequence of Sulfurimonas autotrophica type strain (OK10).</title>
        <authorList>
            <person name="Sikorski J."/>
            <person name="Munk C."/>
            <person name="Lapidus A."/>
            <person name="Djao O."/>
            <person name="Lucas S."/>
            <person name="Glavina Del Rio T."/>
            <person name="Nolan M."/>
            <person name="Tice H."/>
            <person name="Han C."/>
            <person name="Cheng J."/>
            <person name="Tapia R."/>
            <person name="Goodwin L."/>
            <person name="Pitluck S."/>
            <person name="Liolios K."/>
            <person name="Ivanova N."/>
            <person name="Mavromatis K."/>
            <person name="Mikhailova N."/>
            <person name="Pati A."/>
            <person name="Sims D."/>
            <person name="Meincke L."/>
            <person name="Brettin T."/>
            <person name="Detter J."/>
            <person name="Chen A."/>
            <person name="Palaniappan K."/>
            <person name="Land M."/>
            <person name="Hauser L."/>
            <person name="Chang Y."/>
            <person name="Jeffries C."/>
            <person name="Rohde M."/>
            <person name="Lang E."/>
            <person name="Spring S."/>
            <person name="Goker M."/>
            <person name="Woyke T."/>
            <person name="Bristow J."/>
            <person name="Eisen J."/>
            <person name="Markowitz V."/>
            <person name="Hugenholtz P."/>
            <person name="Kyrpides N."/>
            <person name="Klenk H."/>
        </authorList>
    </citation>
    <scope>NUCLEOTIDE SEQUENCE [LARGE SCALE GENOMIC DNA]</scope>
    <source>
        <strain evidence="8">ATCC BAA-671 / DSM 16294 / JCM 11897 / OK10</strain>
    </source>
</reference>
<evidence type="ECO:0000256" key="4">
    <source>
        <dbReference type="ARBA" id="ARBA00022989"/>
    </source>
</evidence>
<organism evidence="7 8">
    <name type="scientific">Sulfurimonas autotrophica (strain ATCC BAA-671 / DSM 16294 / JCM 11897 / OK10)</name>
    <dbReference type="NCBI Taxonomy" id="563040"/>
    <lineage>
        <taxon>Bacteria</taxon>
        <taxon>Pseudomonadati</taxon>
        <taxon>Campylobacterota</taxon>
        <taxon>Epsilonproteobacteria</taxon>
        <taxon>Campylobacterales</taxon>
        <taxon>Sulfurimonadaceae</taxon>
        <taxon>Sulfurimonas</taxon>
    </lineage>
</organism>
<dbReference type="NCBIfam" id="NF037997">
    <property type="entry name" value="Na_Pi_symport"/>
    <property type="match status" value="1"/>
</dbReference>
<feature type="transmembrane region" description="Helical" evidence="6">
    <location>
        <begin position="283"/>
        <end position="305"/>
    </location>
</feature>
<keyword evidence="4 6" id="KW-1133">Transmembrane helix</keyword>
<protein>
    <submittedName>
        <fullName evidence="7">Na/Pi-cotransporter II-related protein</fullName>
    </submittedName>
</protein>
<feature type="transmembrane region" description="Helical" evidence="6">
    <location>
        <begin position="181"/>
        <end position="206"/>
    </location>
</feature>
<evidence type="ECO:0000313" key="8">
    <source>
        <dbReference type="Proteomes" id="UP000007803"/>
    </source>
</evidence>
<dbReference type="eggNOG" id="COG1283">
    <property type="taxonomic scope" value="Bacteria"/>
</dbReference>
<dbReference type="GO" id="GO:0044341">
    <property type="term" value="P:sodium-dependent phosphate transport"/>
    <property type="evidence" value="ECO:0007669"/>
    <property type="project" value="InterPro"/>
</dbReference>
<dbReference type="PANTHER" id="PTHR10010:SF46">
    <property type="entry name" value="SODIUM-DEPENDENT PHOSPHATE TRANSPORT PROTEIN 2B"/>
    <property type="match status" value="1"/>
</dbReference>
<evidence type="ECO:0000256" key="2">
    <source>
        <dbReference type="ARBA" id="ARBA00022475"/>
    </source>
</evidence>
<feature type="transmembrane region" description="Helical" evidence="6">
    <location>
        <begin position="134"/>
        <end position="154"/>
    </location>
</feature>
<dbReference type="InterPro" id="IPR003841">
    <property type="entry name" value="Na/Pi_transpt"/>
</dbReference>
<evidence type="ECO:0000256" key="5">
    <source>
        <dbReference type="ARBA" id="ARBA00023136"/>
    </source>
</evidence>
<evidence type="ECO:0000256" key="6">
    <source>
        <dbReference type="SAM" id="Phobius"/>
    </source>
</evidence>
<evidence type="ECO:0000256" key="1">
    <source>
        <dbReference type="ARBA" id="ARBA00004651"/>
    </source>
</evidence>
<dbReference type="Pfam" id="PF02690">
    <property type="entry name" value="Na_Pi_cotrans"/>
    <property type="match status" value="2"/>
</dbReference>
<feature type="transmembrane region" description="Helical" evidence="6">
    <location>
        <begin position="218"/>
        <end position="238"/>
    </location>
</feature>
<keyword evidence="3 6" id="KW-0812">Transmembrane</keyword>
<dbReference type="GO" id="GO:0005886">
    <property type="term" value="C:plasma membrane"/>
    <property type="evidence" value="ECO:0007669"/>
    <property type="project" value="UniProtKB-SubCell"/>
</dbReference>
<dbReference type="EMBL" id="CP002205">
    <property type="protein sequence ID" value="ADN08722.1"/>
    <property type="molecule type" value="Genomic_DNA"/>
</dbReference>
<feature type="transmembrane region" description="Helical" evidence="6">
    <location>
        <begin position="250"/>
        <end position="271"/>
    </location>
</feature>
<feature type="transmembrane region" description="Helical" evidence="6">
    <location>
        <begin position="69"/>
        <end position="92"/>
    </location>
</feature>
<dbReference type="HOGENOM" id="CLU_025623_1_0_7"/>
<evidence type="ECO:0000256" key="3">
    <source>
        <dbReference type="ARBA" id="ARBA00022692"/>
    </source>
</evidence>
<dbReference type="KEGG" id="sua:Saut_0673"/>
<keyword evidence="8" id="KW-1185">Reference proteome</keyword>
<keyword evidence="5 6" id="KW-0472">Membrane</keyword>
<dbReference type="Proteomes" id="UP000007803">
    <property type="component" value="Chromosome"/>
</dbReference>